<dbReference type="InterPro" id="IPR050595">
    <property type="entry name" value="Bact_response_regulator"/>
</dbReference>
<dbReference type="Pfam" id="PF00072">
    <property type="entry name" value="Response_reg"/>
    <property type="match status" value="1"/>
</dbReference>
<protein>
    <recommendedName>
        <fullName evidence="3">Response regulatory domain-containing protein</fullName>
    </recommendedName>
</protein>
<dbReference type="STRING" id="1802391.A3D72_02090"/>
<dbReference type="PANTHER" id="PTHR44591">
    <property type="entry name" value="STRESS RESPONSE REGULATOR PROTEIN 1"/>
    <property type="match status" value="1"/>
</dbReference>
<evidence type="ECO:0000256" key="1">
    <source>
        <dbReference type="ARBA" id="ARBA00022553"/>
    </source>
</evidence>
<dbReference type="Proteomes" id="UP000176303">
    <property type="component" value="Unassembled WGS sequence"/>
</dbReference>
<reference evidence="4 5" key="1">
    <citation type="journal article" date="2016" name="Nat. Commun.">
        <title>Thousands of microbial genomes shed light on interconnected biogeochemical processes in an aquifer system.</title>
        <authorList>
            <person name="Anantharaman K."/>
            <person name="Brown C.T."/>
            <person name="Hug L.A."/>
            <person name="Sharon I."/>
            <person name="Castelle C.J."/>
            <person name="Probst A.J."/>
            <person name="Thomas B.C."/>
            <person name="Singh A."/>
            <person name="Wilkins M.J."/>
            <person name="Karaoz U."/>
            <person name="Brodie E.L."/>
            <person name="Williams K.H."/>
            <person name="Hubbard S.S."/>
            <person name="Banfield J.F."/>
        </authorList>
    </citation>
    <scope>NUCLEOTIDE SEQUENCE [LARGE SCALE GENOMIC DNA]</scope>
</reference>
<dbReference type="InterPro" id="IPR001789">
    <property type="entry name" value="Sig_transdc_resp-reg_receiver"/>
</dbReference>
<dbReference type="SUPFAM" id="SSF52172">
    <property type="entry name" value="CheY-like"/>
    <property type="match status" value="1"/>
</dbReference>
<evidence type="ECO:0000256" key="2">
    <source>
        <dbReference type="PROSITE-ProRule" id="PRU00169"/>
    </source>
</evidence>
<dbReference type="AlphaFoldDB" id="A0A1F7U5X5"/>
<dbReference type="InterPro" id="IPR011006">
    <property type="entry name" value="CheY-like_superfamily"/>
</dbReference>
<gene>
    <name evidence="4" type="ORF">A3D72_02090</name>
</gene>
<evidence type="ECO:0000313" key="4">
    <source>
        <dbReference type="EMBL" id="OGL73686.1"/>
    </source>
</evidence>
<evidence type="ECO:0000259" key="3">
    <source>
        <dbReference type="PROSITE" id="PS50110"/>
    </source>
</evidence>
<dbReference type="PANTHER" id="PTHR44591:SF3">
    <property type="entry name" value="RESPONSE REGULATORY DOMAIN-CONTAINING PROTEIN"/>
    <property type="match status" value="1"/>
</dbReference>
<comment type="caution">
    <text evidence="4">The sequence shown here is derived from an EMBL/GenBank/DDBJ whole genome shotgun (WGS) entry which is preliminary data.</text>
</comment>
<name>A0A1F7U5X5_9BACT</name>
<dbReference type="GO" id="GO:0000160">
    <property type="term" value="P:phosphorelay signal transduction system"/>
    <property type="evidence" value="ECO:0007669"/>
    <property type="project" value="InterPro"/>
</dbReference>
<sequence>MPKRRILVVDDEPLIRNAVSVRLVRMGFEIFQASSAMEAMKLVADKALDLVITDNDMPGRKGVELTAIIKEVEPTLPVFIFTGLLSGLGPHNADAVFEKPADLAKIFTAVLELLGNPR</sequence>
<organism evidence="4 5">
    <name type="scientific">Candidatus Uhrbacteria bacterium RIFCSPHIGHO2_02_FULL_57_19</name>
    <dbReference type="NCBI Taxonomy" id="1802391"/>
    <lineage>
        <taxon>Bacteria</taxon>
        <taxon>Candidatus Uhriibacteriota</taxon>
    </lineage>
</organism>
<feature type="domain" description="Response regulatory" evidence="3">
    <location>
        <begin position="5"/>
        <end position="114"/>
    </location>
</feature>
<proteinExistence type="predicted"/>
<evidence type="ECO:0000313" key="5">
    <source>
        <dbReference type="Proteomes" id="UP000176303"/>
    </source>
</evidence>
<feature type="modified residue" description="4-aspartylphosphate" evidence="2">
    <location>
        <position position="54"/>
    </location>
</feature>
<keyword evidence="1 2" id="KW-0597">Phosphoprotein</keyword>
<dbReference type="SMART" id="SM00448">
    <property type="entry name" value="REC"/>
    <property type="match status" value="1"/>
</dbReference>
<accession>A0A1F7U5X5</accession>
<dbReference type="PROSITE" id="PS50110">
    <property type="entry name" value="RESPONSE_REGULATORY"/>
    <property type="match status" value="1"/>
</dbReference>
<dbReference type="Gene3D" id="3.40.50.2300">
    <property type="match status" value="1"/>
</dbReference>
<dbReference type="EMBL" id="MGDZ01000023">
    <property type="protein sequence ID" value="OGL73686.1"/>
    <property type="molecule type" value="Genomic_DNA"/>
</dbReference>